<evidence type="ECO:0000259" key="6">
    <source>
        <dbReference type="Pfam" id="PF01593"/>
    </source>
</evidence>
<organism evidence="7 8">
    <name type="scientific">Massarina eburnea CBS 473.64</name>
    <dbReference type="NCBI Taxonomy" id="1395130"/>
    <lineage>
        <taxon>Eukaryota</taxon>
        <taxon>Fungi</taxon>
        <taxon>Dikarya</taxon>
        <taxon>Ascomycota</taxon>
        <taxon>Pezizomycotina</taxon>
        <taxon>Dothideomycetes</taxon>
        <taxon>Pleosporomycetidae</taxon>
        <taxon>Pleosporales</taxon>
        <taxon>Massarineae</taxon>
        <taxon>Massarinaceae</taxon>
        <taxon>Massarina</taxon>
    </lineage>
</organism>
<feature type="domain" description="Amine oxidase" evidence="6">
    <location>
        <begin position="47"/>
        <end position="138"/>
    </location>
</feature>
<keyword evidence="4" id="KW-0274">FAD</keyword>
<dbReference type="PANTHER" id="PTHR10742:SF313">
    <property type="entry name" value="AMINE OXIDASE"/>
    <property type="match status" value="1"/>
</dbReference>
<evidence type="ECO:0000256" key="2">
    <source>
        <dbReference type="ARBA" id="ARBA00023002"/>
    </source>
</evidence>
<evidence type="ECO:0000313" key="7">
    <source>
        <dbReference type="EMBL" id="KAF2639236.1"/>
    </source>
</evidence>
<dbReference type="PRINTS" id="PR00757">
    <property type="entry name" value="AMINEOXDASEF"/>
</dbReference>
<dbReference type="SUPFAM" id="SSF54373">
    <property type="entry name" value="FAD-linked reductases, C-terminal domain"/>
    <property type="match status" value="1"/>
</dbReference>
<gene>
    <name evidence="7" type="ORF">P280DRAFT_519429</name>
</gene>
<comment type="similarity">
    <text evidence="4">Belongs to the flavin monoamine oxidase family.</text>
</comment>
<accession>A0A6A6RUK1</accession>
<feature type="signal peptide" evidence="5">
    <location>
        <begin position="1"/>
        <end position="22"/>
    </location>
</feature>
<dbReference type="InterPro" id="IPR036188">
    <property type="entry name" value="FAD/NAD-bd_sf"/>
</dbReference>
<evidence type="ECO:0000313" key="8">
    <source>
        <dbReference type="Proteomes" id="UP000799753"/>
    </source>
</evidence>
<feature type="chain" id="PRO_5025562849" description="Amine oxidase" evidence="5">
    <location>
        <begin position="23"/>
        <end position="526"/>
    </location>
</feature>
<dbReference type="AlphaFoldDB" id="A0A6A6RUK1"/>
<protein>
    <recommendedName>
        <fullName evidence="4">Amine oxidase</fullName>
        <ecNumber evidence="4">1.4.3.-</ecNumber>
    </recommendedName>
</protein>
<feature type="domain" description="Amine oxidase" evidence="6">
    <location>
        <begin position="243"/>
        <end position="473"/>
    </location>
</feature>
<evidence type="ECO:0000256" key="3">
    <source>
        <dbReference type="PIRSR" id="PIRSR601613-1"/>
    </source>
</evidence>
<dbReference type="InterPro" id="IPR001613">
    <property type="entry name" value="Flavin_amine_oxidase"/>
</dbReference>
<evidence type="ECO:0000256" key="4">
    <source>
        <dbReference type="RuleBase" id="RU362067"/>
    </source>
</evidence>
<proteinExistence type="inferred from homology"/>
<comment type="cofactor">
    <cofactor evidence="1 4">
        <name>FAD</name>
        <dbReference type="ChEBI" id="CHEBI:57692"/>
    </cofactor>
</comment>
<keyword evidence="5" id="KW-0732">Signal</keyword>
<dbReference type="GO" id="GO:0006598">
    <property type="term" value="P:polyamine catabolic process"/>
    <property type="evidence" value="ECO:0007669"/>
    <property type="project" value="TreeGrafter"/>
</dbReference>
<dbReference type="EC" id="1.4.3.-" evidence="4"/>
<keyword evidence="8" id="KW-1185">Reference proteome</keyword>
<sequence length="526" mass="59426">MLALVILLLGAILPYFYLAANGEPIPTEKGDDKACRKTKVAVLGAGMAGITAAKRLSDTGIHDFVIVENNDRIGGRVWAHEFGKDNTSSSRDTYTVELGANWIHGDRNNDSCVSNPIWEMAEDSSLRTHLSDYSNTTVFDSSVKLSDEENYRWYSEFSKAFGKTKEDAEGNPMMLAIEWAHIDWELAQSAVNSSRLFSTVSFKSTEDYFSRRNHFVLGPSRYASLIEKQAATFLEHETAGSITDSRLVLQHRVYEINATSPSSVIIRTKSARKKSCIEAEQVIVTFSIGVLQHMIEGNEALTFIPELPSWKTKAINAVDMGTYTKIFMQWRHGDVFWPDTQFILHASPRQGYYPMFQNLDIEGFHPGSGILFATVTGEESLRVDRQSDERTKREILQVLHTMFPNKHIPEPEHFFYPRWSTYDWVYGSYSNVPTGVSLFTRQNLRANVGRVWFAGEHTSINWFGFLHGAYYEGADIGYRVAIRLQGGNRKVGKDMTYYEGPVEGVAPPEEWFEGNGVAFALFGERT</sequence>
<feature type="binding site" evidence="3">
    <location>
        <position position="253"/>
    </location>
    <ligand>
        <name>FAD</name>
        <dbReference type="ChEBI" id="CHEBI:57692"/>
    </ligand>
</feature>
<dbReference type="InterPro" id="IPR002937">
    <property type="entry name" value="Amino_oxidase"/>
</dbReference>
<dbReference type="GO" id="GO:0016491">
    <property type="term" value="F:oxidoreductase activity"/>
    <property type="evidence" value="ECO:0007669"/>
    <property type="project" value="UniProtKB-KW"/>
</dbReference>
<dbReference type="PANTHER" id="PTHR10742">
    <property type="entry name" value="FLAVIN MONOAMINE OXIDASE"/>
    <property type="match status" value="1"/>
</dbReference>
<reference evidence="7" key="1">
    <citation type="journal article" date="2020" name="Stud. Mycol.">
        <title>101 Dothideomycetes genomes: a test case for predicting lifestyles and emergence of pathogens.</title>
        <authorList>
            <person name="Haridas S."/>
            <person name="Albert R."/>
            <person name="Binder M."/>
            <person name="Bloem J."/>
            <person name="Labutti K."/>
            <person name="Salamov A."/>
            <person name="Andreopoulos B."/>
            <person name="Baker S."/>
            <person name="Barry K."/>
            <person name="Bills G."/>
            <person name="Bluhm B."/>
            <person name="Cannon C."/>
            <person name="Castanera R."/>
            <person name="Culley D."/>
            <person name="Daum C."/>
            <person name="Ezra D."/>
            <person name="Gonzalez J."/>
            <person name="Henrissat B."/>
            <person name="Kuo A."/>
            <person name="Liang C."/>
            <person name="Lipzen A."/>
            <person name="Lutzoni F."/>
            <person name="Magnuson J."/>
            <person name="Mondo S."/>
            <person name="Nolan M."/>
            <person name="Ohm R."/>
            <person name="Pangilinan J."/>
            <person name="Park H.-J."/>
            <person name="Ramirez L."/>
            <person name="Alfaro M."/>
            <person name="Sun H."/>
            <person name="Tritt A."/>
            <person name="Yoshinaga Y."/>
            <person name="Zwiers L.-H."/>
            <person name="Turgeon B."/>
            <person name="Goodwin S."/>
            <person name="Spatafora J."/>
            <person name="Crous P."/>
            <person name="Grigoriev I."/>
        </authorList>
    </citation>
    <scope>NUCLEOTIDE SEQUENCE</scope>
    <source>
        <strain evidence="7">CBS 473.64</strain>
    </source>
</reference>
<evidence type="ECO:0000256" key="1">
    <source>
        <dbReference type="ARBA" id="ARBA00001974"/>
    </source>
</evidence>
<keyword evidence="4" id="KW-0285">Flavoprotein</keyword>
<name>A0A6A6RUK1_9PLEO</name>
<dbReference type="Gene3D" id="3.90.660.10">
    <property type="match status" value="1"/>
</dbReference>
<keyword evidence="2 4" id="KW-0560">Oxidoreductase</keyword>
<dbReference type="Proteomes" id="UP000799753">
    <property type="component" value="Unassembled WGS sequence"/>
</dbReference>
<evidence type="ECO:0000256" key="5">
    <source>
        <dbReference type="SAM" id="SignalP"/>
    </source>
</evidence>
<dbReference type="InterPro" id="IPR050281">
    <property type="entry name" value="Flavin_monoamine_oxidase"/>
</dbReference>
<dbReference type="Gene3D" id="3.50.50.60">
    <property type="entry name" value="FAD/NAD(P)-binding domain"/>
    <property type="match status" value="1"/>
</dbReference>
<dbReference type="Pfam" id="PF01593">
    <property type="entry name" value="Amino_oxidase"/>
    <property type="match status" value="2"/>
</dbReference>
<dbReference type="OrthoDB" id="5046242at2759"/>
<dbReference type="EMBL" id="MU006787">
    <property type="protein sequence ID" value="KAF2639236.1"/>
    <property type="molecule type" value="Genomic_DNA"/>
</dbReference>
<dbReference type="SUPFAM" id="SSF51905">
    <property type="entry name" value="FAD/NAD(P)-binding domain"/>
    <property type="match status" value="1"/>
</dbReference>